<keyword evidence="3" id="KW-1185">Reference proteome</keyword>
<comment type="caution">
    <text evidence="2">The sequence shown here is derived from an EMBL/GenBank/DDBJ whole genome shotgun (WGS) entry which is preliminary data.</text>
</comment>
<keyword evidence="1" id="KW-0472">Membrane</keyword>
<name>B1C745_9FIRM</name>
<dbReference type="STRING" id="445971.ANASTE_00543"/>
<keyword evidence="1" id="KW-1133">Transmembrane helix</keyword>
<evidence type="ECO:0000313" key="2">
    <source>
        <dbReference type="EMBL" id="EDS72832.1"/>
    </source>
</evidence>
<keyword evidence="1" id="KW-0812">Transmembrane</keyword>
<dbReference type="HOGENOM" id="CLU_3131681_0_0_9"/>
<protein>
    <submittedName>
        <fullName evidence="2">Uncharacterized protein</fullName>
    </submittedName>
</protein>
<evidence type="ECO:0000256" key="1">
    <source>
        <dbReference type="SAM" id="Phobius"/>
    </source>
</evidence>
<organism evidence="2 3">
    <name type="scientific">Anaerofustis stercorihominis DSM 17244</name>
    <dbReference type="NCBI Taxonomy" id="445971"/>
    <lineage>
        <taxon>Bacteria</taxon>
        <taxon>Bacillati</taxon>
        <taxon>Bacillota</taxon>
        <taxon>Clostridia</taxon>
        <taxon>Eubacteriales</taxon>
        <taxon>Eubacteriaceae</taxon>
        <taxon>Anaerofustis</taxon>
    </lineage>
</organism>
<reference evidence="2" key="1">
    <citation type="submission" date="2008-01" db="EMBL/GenBank/DDBJ databases">
        <authorList>
            <person name="Fulton L."/>
            <person name="Clifton S."/>
            <person name="Fulton B."/>
            <person name="Xu J."/>
            <person name="Minx P."/>
            <person name="Pepin K.H."/>
            <person name="Johnson M."/>
            <person name="Thiruvilangam P."/>
            <person name="Bhonagiri V."/>
            <person name="Nash W.E."/>
            <person name="Mardis E.R."/>
            <person name="Wilson R.K."/>
        </authorList>
    </citation>
    <scope>NUCLEOTIDE SEQUENCE [LARGE SCALE GENOMIC DNA]</scope>
    <source>
        <strain evidence="2">DSM 17244</strain>
    </source>
</reference>
<proteinExistence type="predicted"/>
<dbReference type="AlphaFoldDB" id="B1C745"/>
<reference evidence="2" key="2">
    <citation type="submission" date="2013-08" db="EMBL/GenBank/DDBJ databases">
        <title>Draft genome sequence of Anaerofustis stercorihominis (DSM 17244).</title>
        <authorList>
            <person name="Sudarsanam P."/>
            <person name="Ley R."/>
            <person name="Guruge J."/>
            <person name="Turnbaugh P.J."/>
            <person name="Mahowald M."/>
            <person name="Liep D."/>
            <person name="Gordon J."/>
        </authorList>
    </citation>
    <scope>NUCLEOTIDE SEQUENCE</scope>
    <source>
        <strain evidence="2">DSM 17244</strain>
    </source>
</reference>
<feature type="transmembrane region" description="Helical" evidence="1">
    <location>
        <begin position="9"/>
        <end position="27"/>
    </location>
</feature>
<evidence type="ECO:0000313" key="3">
    <source>
        <dbReference type="Proteomes" id="UP000005178"/>
    </source>
</evidence>
<sequence>MDISHFERFLLFITFLMIFVGGVYDIYKGQSPLQWVIPLIYFVVLNKKS</sequence>
<accession>B1C745</accession>
<dbReference type="EMBL" id="ABIL02000005">
    <property type="protein sequence ID" value="EDS72832.1"/>
    <property type="molecule type" value="Genomic_DNA"/>
</dbReference>
<dbReference type="Proteomes" id="UP000005178">
    <property type="component" value="Unassembled WGS sequence"/>
</dbReference>
<gene>
    <name evidence="2" type="ORF">ANASTE_00543</name>
</gene>